<dbReference type="Proteomes" id="UP001602013">
    <property type="component" value="Unassembled WGS sequence"/>
</dbReference>
<organism evidence="1 2">
    <name type="scientific">Microtetraspora malaysiensis</name>
    <dbReference type="NCBI Taxonomy" id="161358"/>
    <lineage>
        <taxon>Bacteria</taxon>
        <taxon>Bacillati</taxon>
        <taxon>Actinomycetota</taxon>
        <taxon>Actinomycetes</taxon>
        <taxon>Streptosporangiales</taxon>
        <taxon>Streptosporangiaceae</taxon>
        <taxon>Microtetraspora</taxon>
    </lineage>
</organism>
<dbReference type="RefSeq" id="WP_387409396.1">
    <property type="nucleotide sequence ID" value="NZ_JBIASD010000004.1"/>
</dbReference>
<sequence>MRGDPKIKAVHDVRAAHASIGDAVKGEREAVIAARNVGVSWQRIADAIGTTQPYVSRKYGPLPAPPGKPDPEAADAAVARVAAARKAILDAEMKEIEAVAAARAVGVAWSAIATEVEMEQPNAFVKYRQYITEEVEVSVSVRADAADLLRERRIPRASKSKA</sequence>
<proteinExistence type="predicted"/>
<reference evidence="1 2" key="1">
    <citation type="submission" date="2024-10" db="EMBL/GenBank/DDBJ databases">
        <title>The Natural Products Discovery Center: Release of the First 8490 Sequenced Strains for Exploring Actinobacteria Biosynthetic Diversity.</title>
        <authorList>
            <person name="Kalkreuter E."/>
            <person name="Kautsar S.A."/>
            <person name="Yang D."/>
            <person name="Bader C.D."/>
            <person name="Teijaro C.N."/>
            <person name="Fluegel L."/>
            <person name="Davis C.M."/>
            <person name="Simpson J.R."/>
            <person name="Lauterbach L."/>
            <person name="Steele A.D."/>
            <person name="Gui C."/>
            <person name="Meng S."/>
            <person name="Li G."/>
            <person name="Viehrig K."/>
            <person name="Ye F."/>
            <person name="Su P."/>
            <person name="Kiefer A.F."/>
            <person name="Nichols A."/>
            <person name="Cepeda A.J."/>
            <person name="Yan W."/>
            <person name="Fan B."/>
            <person name="Jiang Y."/>
            <person name="Adhikari A."/>
            <person name="Zheng C.-J."/>
            <person name="Schuster L."/>
            <person name="Cowan T.M."/>
            <person name="Smanski M.J."/>
            <person name="Chevrette M.G."/>
            <person name="De Carvalho L.P.S."/>
            <person name="Shen B."/>
        </authorList>
    </citation>
    <scope>NUCLEOTIDE SEQUENCE [LARGE SCALE GENOMIC DNA]</scope>
    <source>
        <strain evidence="1 2">NPDC002173</strain>
    </source>
</reference>
<accession>A0ABW6SNR7</accession>
<protein>
    <submittedName>
        <fullName evidence="1">Uncharacterized protein</fullName>
    </submittedName>
</protein>
<dbReference type="EMBL" id="JBIASD010000004">
    <property type="protein sequence ID" value="MFF3665400.1"/>
    <property type="molecule type" value="Genomic_DNA"/>
</dbReference>
<gene>
    <name evidence="1" type="ORF">ACFYXI_07380</name>
</gene>
<comment type="caution">
    <text evidence="1">The sequence shown here is derived from an EMBL/GenBank/DDBJ whole genome shotgun (WGS) entry which is preliminary data.</text>
</comment>
<evidence type="ECO:0000313" key="2">
    <source>
        <dbReference type="Proteomes" id="UP001602013"/>
    </source>
</evidence>
<keyword evidence="2" id="KW-1185">Reference proteome</keyword>
<evidence type="ECO:0000313" key="1">
    <source>
        <dbReference type="EMBL" id="MFF3665400.1"/>
    </source>
</evidence>
<name>A0ABW6SNR7_9ACTN</name>